<evidence type="ECO:0000313" key="3">
    <source>
        <dbReference type="Proteomes" id="UP001153069"/>
    </source>
</evidence>
<accession>A0A9N8H5M7</accession>
<feature type="compositionally biased region" description="Polar residues" evidence="1">
    <location>
        <begin position="109"/>
        <end position="118"/>
    </location>
</feature>
<evidence type="ECO:0000256" key="1">
    <source>
        <dbReference type="SAM" id="MobiDB-lite"/>
    </source>
</evidence>
<reference evidence="2" key="1">
    <citation type="submission" date="2020-06" db="EMBL/GenBank/DDBJ databases">
        <authorList>
            <consortium name="Plant Systems Biology data submission"/>
        </authorList>
    </citation>
    <scope>NUCLEOTIDE SEQUENCE</scope>
    <source>
        <strain evidence="2">D6</strain>
    </source>
</reference>
<dbReference type="EMBL" id="CAICTM010000089">
    <property type="protein sequence ID" value="CAB9500712.1"/>
    <property type="molecule type" value="Genomic_DNA"/>
</dbReference>
<gene>
    <name evidence="2" type="ORF">SEMRO_90_G047310.1</name>
</gene>
<dbReference type="AlphaFoldDB" id="A0A9N8H5M7"/>
<dbReference type="Proteomes" id="UP001153069">
    <property type="component" value="Unassembled WGS sequence"/>
</dbReference>
<proteinExistence type="predicted"/>
<organism evidence="2 3">
    <name type="scientific">Seminavis robusta</name>
    <dbReference type="NCBI Taxonomy" id="568900"/>
    <lineage>
        <taxon>Eukaryota</taxon>
        <taxon>Sar</taxon>
        <taxon>Stramenopiles</taxon>
        <taxon>Ochrophyta</taxon>
        <taxon>Bacillariophyta</taxon>
        <taxon>Bacillariophyceae</taxon>
        <taxon>Bacillariophycidae</taxon>
        <taxon>Naviculales</taxon>
        <taxon>Naviculaceae</taxon>
        <taxon>Seminavis</taxon>
    </lineage>
</organism>
<evidence type="ECO:0000313" key="2">
    <source>
        <dbReference type="EMBL" id="CAB9500712.1"/>
    </source>
</evidence>
<feature type="region of interest" description="Disordered" evidence="1">
    <location>
        <begin position="48"/>
        <end position="118"/>
    </location>
</feature>
<keyword evidence="3" id="KW-1185">Reference proteome</keyword>
<comment type="caution">
    <text evidence="2">The sequence shown here is derived from an EMBL/GenBank/DDBJ whole genome shotgun (WGS) entry which is preliminary data.</text>
</comment>
<protein>
    <submittedName>
        <fullName evidence="2">Uncharacterized protein</fullName>
    </submittedName>
</protein>
<sequence>MSIPQYIFVPTPWVILQESGDLAPAIPLRIHTAQEGSELSRWSVDGARHKSVNSFALPPTYPVRQREKSKSSQPSDDAPLNPSPSESHGALLDIPPRQEPSRRHIAGRSENSNQSKKK</sequence>
<name>A0A9N8H5M7_9STRA</name>